<dbReference type="AlphaFoldDB" id="A0A182F473"/>
<dbReference type="EnsemblMetazoa" id="AALB001263-RA">
    <property type="protein sequence ID" value="AALB001263-PA"/>
    <property type="gene ID" value="AALB001263"/>
</dbReference>
<dbReference type="VEuPathDB" id="VectorBase:AALB20_033075"/>
<dbReference type="Proteomes" id="UP000069272">
    <property type="component" value="Chromosome 3R"/>
</dbReference>
<feature type="region of interest" description="Disordered" evidence="1">
    <location>
        <begin position="1"/>
        <end position="28"/>
    </location>
</feature>
<organism evidence="2 3">
    <name type="scientific">Anopheles albimanus</name>
    <name type="common">New world malaria mosquito</name>
    <dbReference type="NCBI Taxonomy" id="7167"/>
    <lineage>
        <taxon>Eukaryota</taxon>
        <taxon>Metazoa</taxon>
        <taxon>Ecdysozoa</taxon>
        <taxon>Arthropoda</taxon>
        <taxon>Hexapoda</taxon>
        <taxon>Insecta</taxon>
        <taxon>Pterygota</taxon>
        <taxon>Neoptera</taxon>
        <taxon>Endopterygota</taxon>
        <taxon>Diptera</taxon>
        <taxon>Nematocera</taxon>
        <taxon>Culicoidea</taxon>
        <taxon>Culicidae</taxon>
        <taxon>Anophelinae</taxon>
        <taxon>Anopheles</taxon>
    </lineage>
</organism>
<evidence type="ECO:0000313" key="2">
    <source>
        <dbReference type="EnsemblMetazoa" id="AALB001263-PA"/>
    </source>
</evidence>
<evidence type="ECO:0000313" key="3">
    <source>
        <dbReference type="Proteomes" id="UP000069272"/>
    </source>
</evidence>
<feature type="region of interest" description="Disordered" evidence="1">
    <location>
        <begin position="44"/>
        <end position="68"/>
    </location>
</feature>
<evidence type="ECO:0000256" key="1">
    <source>
        <dbReference type="SAM" id="MobiDB-lite"/>
    </source>
</evidence>
<dbReference type="STRING" id="7167.A0A182F473"/>
<reference evidence="2" key="2">
    <citation type="submission" date="2022-08" db="UniProtKB">
        <authorList>
            <consortium name="EnsemblMetazoa"/>
        </authorList>
    </citation>
    <scope>IDENTIFICATION</scope>
    <source>
        <strain evidence="2">STECLA/ALBI9_A</strain>
    </source>
</reference>
<reference evidence="2 3" key="1">
    <citation type="journal article" date="2017" name="G3 (Bethesda)">
        <title>The Physical Genome Mapping of Anopheles albimanus Corrected Scaffold Misassemblies and Identified Interarm Rearrangements in Genus Anopheles.</title>
        <authorList>
            <person name="Artemov G.N."/>
            <person name="Peery A.N."/>
            <person name="Jiang X."/>
            <person name="Tu Z."/>
            <person name="Stegniy V.N."/>
            <person name="Sharakhova M.V."/>
            <person name="Sharakhov I.V."/>
        </authorList>
    </citation>
    <scope>NUCLEOTIDE SEQUENCE [LARGE SCALE GENOMIC DNA]</scope>
    <source>
        <strain evidence="2 3">ALBI9_A</strain>
    </source>
</reference>
<protein>
    <submittedName>
        <fullName evidence="2">Uncharacterized protein</fullName>
    </submittedName>
</protein>
<keyword evidence="3" id="KW-1185">Reference proteome</keyword>
<sequence>MDADQGSKGGSAVASERSTGVFSGNRSEWPTFISSFNFSTTACGYQPGENRRGSGRSPPPPRVGTEHNKCTEKTLLLDVLIERVRKAPTHRSYDLDSLISYGELPQTLCAHVQAAGMEDYLRNPMLIAELVEKLPAEYRMQWARL</sequence>
<accession>A0A182F473</accession>
<name>A0A182F473_ANOAL</name>
<proteinExistence type="predicted"/>
<feature type="compositionally biased region" description="Polar residues" evidence="1">
    <location>
        <begin position="16"/>
        <end position="28"/>
    </location>
</feature>
<dbReference type="VEuPathDB" id="VectorBase:AALB001263"/>